<feature type="region of interest" description="Disordered" evidence="1">
    <location>
        <begin position="225"/>
        <end position="274"/>
    </location>
</feature>
<dbReference type="SUPFAM" id="SSF50729">
    <property type="entry name" value="PH domain-like"/>
    <property type="match status" value="1"/>
</dbReference>
<dbReference type="OrthoDB" id="422262at2759"/>
<accession>A0A9P1C578</accession>
<organism evidence="2">
    <name type="scientific">Cladocopium goreaui</name>
    <dbReference type="NCBI Taxonomy" id="2562237"/>
    <lineage>
        <taxon>Eukaryota</taxon>
        <taxon>Sar</taxon>
        <taxon>Alveolata</taxon>
        <taxon>Dinophyceae</taxon>
        <taxon>Suessiales</taxon>
        <taxon>Symbiodiniaceae</taxon>
        <taxon>Cladocopium</taxon>
    </lineage>
</organism>
<keyword evidence="4" id="KW-1185">Reference proteome</keyword>
<reference evidence="2" key="1">
    <citation type="submission" date="2022-10" db="EMBL/GenBank/DDBJ databases">
        <authorList>
            <person name="Chen Y."/>
            <person name="Dougan E. K."/>
            <person name="Chan C."/>
            <person name="Rhodes N."/>
            <person name="Thang M."/>
        </authorList>
    </citation>
    <scope>NUCLEOTIDE SEQUENCE</scope>
</reference>
<comment type="caution">
    <text evidence="2">The sequence shown here is derived from an EMBL/GenBank/DDBJ whole genome shotgun (WGS) entry which is preliminary data.</text>
</comment>
<feature type="compositionally biased region" description="Low complexity" evidence="1">
    <location>
        <begin position="246"/>
        <end position="270"/>
    </location>
</feature>
<sequence length="380" mass="42106">EAKARQELERCKAKFEKRRPPKSPELSRLLHKLKRNVAREMRDAQQGFVIQKVTEKHGKTEVRRVAVCPHTRILKWCHANESFGPTSKTLELRLVQKLEFGPAARAAKILPEVSPWHCFSLVTAERSYDFIASNENSTRCFVLSISRLCEGTAEGIFRTRHDFEVTKGWARLKLGCKRRGSSVTQDFLVALQKVGATLPKPTPKLMMPTDEASSKPMDLFDFCNEPKEEPPQRTISTGSGIPSFNSSAGGATTPKSAAGGAASPKSNNGSFKPLGRLASATDDLGANARGLMAWMTPFGSSGAVWPKAGETWVFTGAVEHVDLYRSAEGSEWVNEMTCRSQSERRMVTIISALPQQNMVEIRARMVDDNGNWLLEKAPMK</sequence>
<dbReference type="InterPro" id="IPR011993">
    <property type="entry name" value="PH-like_dom_sf"/>
</dbReference>
<dbReference type="Gene3D" id="2.30.29.30">
    <property type="entry name" value="Pleckstrin-homology domain (PH domain)/Phosphotyrosine-binding domain (PTB)"/>
    <property type="match status" value="1"/>
</dbReference>
<feature type="non-terminal residue" evidence="2">
    <location>
        <position position="380"/>
    </location>
</feature>
<dbReference type="EMBL" id="CAMXCT010000939">
    <property type="protein sequence ID" value="CAI3984958.1"/>
    <property type="molecule type" value="Genomic_DNA"/>
</dbReference>
<name>A0A9P1C578_9DINO</name>
<dbReference type="AlphaFoldDB" id="A0A9P1C578"/>
<evidence type="ECO:0000313" key="2">
    <source>
        <dbReference type="EMBL" id="CAI3984958.1"/>
    </source>
</evidence>
<feature type="compositionally biased region" description="Polar residues" evidence="1">
    <location>
        <begin position="233"/>
        <end position="245"/>
    </location>
</feature>
<gene>
    <name evidence="2" type="ORF">C1SCF055_LOCUS12449</name>
</gene>
<feature type="compositionally biased region" description="Basic and acidic residues" evidence="1">
    <location>
        <begin position="1"/>
        <end position="14"/>
    </location>
</feature>
<feature type="region of interest" description="Disordered" evidence="1">
    <location>
        <begin position="1"/>
        <end position="24"/>
    </location>
</feature>
<dbReference type="EMBL" id="CAMXCT030000939">
    <property type="protein sequence ID" value="CAL4772270.1"/>
    <property type="molecule type" value="Genomic_DNA"/>
</dbReference>
<evidence type="ECO:0000313" key="4">
    <source>
        <dbReference type="Proteomes" id="UP001152797"/>
    </source>
</evidence>
<dbReference type="Proteomes" id="UP001152797">
    <property type="component" value="Unassembled WGS sequence"/>
</dbReference>
<evidence type="ECO:0000313" key="3">
    <source>
        <dbReference type="EMBL" id="CAL1138333.1"/>
    </source>
</evidence>
<proteinExistence type="predicted"/>
<dbReference type="EMBL" id="CAMXCT020000939">
    <property type="protein sequence ID" value="CAL1138333.1"/>
    <property type="molecule type" value="Genomic_DNA"/>
</dbReference>
<evidence type="ECO:0000256" key="1">
    <source>
        <dbReference type="SAM" id="MobiDB-lite"/>
    </source>
</evidence>
<protein>
    <submittedName>
        <fullName evidence="2">Uncharacterized protein</fullName>
    </submittedName>
</protein>
<reference evidence="3" key="2">
    <citation type="submission" date="2024-04" db="EMBL/GenBank/DDBJ databases">
        <authorList>
            <person name="Chen Y."/>
            <person name="Shah S."/>
            <person name="Dougan E. K."/>
            <person name="Thang M."/>
            <person name="Chan C."/>
        </authorList>
    </citation>
    <scope>NUCLEOTIDE SEQUENCE [LARGE SCALE GENOMIC DNA]</scope>
</reference>